<evidence type="ECO:0000313" key="5">
    <source>
        <dbReference type="EMBL" id="MRH20454.1"/>
    </source>
</evidence>
<dbReference type="CDD" id="cd00038">
    <property type="entry name" value="CAP_ED"/>
    <property type="match status" value="1"/>
</dbReference>
<dbReference type="InterPro" id="IPR018490">
    <property type="entry name" value="cNMP-bd_dom_sf"/>
</dbReference>
<dbReference type="Proteomes" id="UP000466730">
    <property type="component" value="Unassembled WGS sequence"/>
</dbReference>
<feature type="domain" description="Cyclic nucleotide-binding" evidence="4">
    <location>
        <begin position="15"/>
        <end position="118"/>
    </location>
</feature>
<dbReference type="GO" id="GO:0003677">
    <property type="term" value="F:DNA binding"/>
    <property type="evidence" value="ECO:0007669"/>
    <property type="project" value="UniProtKB-KW"/>
</dbReference>
<comment type="caution">
    <text evidence="5">The sequence shown here is derived from an EMBL/GenBank/DDBJ whole genome shotgun (WGS) entry which is preliminary data.</text>
</comment>
<dbReference type="RefSeq" id="WP_153747762.1">
    <property type="nucleotide sequence ID" value="NZ_BAAADI010000026.1"/>
</dbReference>
<keyword evidence="1" id="KW-0805">Transcription regulation</keyword>
<dbReference type="AlphaFoldDB" id="A0A844B7T4"/>
<dbReference type="SUPFAM" id="SSF51206">
    <property type="entry name" value="cAMP-binding domain-like"/>
    <property type="match status" value="1"/>
</dbReference>
<keyword evidence="2" id="KW-0238">DNA-binding</keyword>
<keyword evidence="3" id="KW-0804">Transcription</keyword>
<dbReference type="SUPFAM" id="SSF46785">
    <property type="entry name" value="Winged helix' DNA-binding domain"/>
    <property type="match status" value="1"/>
</dbReference>
<dbReference type="Pfam" id="PF00027">
    <property type="entry name" value="cNMP_binding"/>
    <property type="match status" value="1"/>
</dbReference>
<sequence>MKSFPKPSALIQTGWLSRSTPEFRRDLIEGSTPHRIAPGQYLYHTGDETGALWGLESGSVAIEFAHSDHLMRTAFVLHRGHWLGEGTLFDGRARVVGVRALRESVFFGVPMLRLRGLLSRKPQYWREFGRLALEHFDVATGIAADGMIPDGRRRFLAVLMRLSGLRDTTPPEYPEVNLSKEELGAVANLSRSSLTPILRDLEAKGVITLGYRSLRVIDPVMLGAIYGRANR</sequence>
<dbReference type="InterPro" id="IPR036390">
    <property type="entry name" value="WH_DNA-bd_sf"/>
</dbReference>
<dbReference type="GO" id="GO:0006355">
    <property type="term" value="P:regulation of DNA-templated transcription"/>
    <property type="evidence" value="ECO:0007669"/>
    <property type="project" value="InterPro"/>
</dbReference>
<proteinExistence type="predicted"/>
<protein>
    <submittedName>
        <fullName evidence="5">Cyclic nucleotide-binding domain-containing protein</fullName>
    </submittedName>
</protein>
<evidence type="ECO:0000313" key="6">
    <source>
        <dbReference type="Proteomes" id="UP000466730"/>
    </source>
</evidence>
<accession>A0A844B7T4</accession>
<gene>
    <name evidence="5" type="ORF">GH815_05565</name>
</gene>
<dbReference type="Gene3D" id="2.60.120.10">
    <property type="entry name" value="Jelly Rolls"/>
    <property type="match status" value="1"/>
</dbReference>
<dbReference type="InterPro" id="IPR014710">
    <property type="entry name" value="RmlC-like_jellyroll"/>
</dbReference>
<dbReference type="PROSITE" id="PS50042">
    <property type="entry name" value="CNMP_BINDING_3"/>
    <property type="match status" value="1"/>
</dbReference>
<evidence type="ECO:0000256" key="1">
    <source>
        <dbReference type="ARBA" id="ARBA00023015"/>
    </source>
</evidence>
<dbReference type="InterPro" id="IPR000595">
    <property type="entry name" value="cNMP-bd_dom"/>
</dbReference>
<evidence type="ECO:0000256" key="2">
    <source>
        <dbReference type="ARBA" id="ARBA00023125"/>
    </source>
</evidence>
<name>A0A844B7T4_9RHOB</name>
<dbReference type="InterPro" id="IPR012318">
    <property type="entry name" value="HTH_CRP"/>
</dbReference>
<dbReference type="EMBL" id="WJPO01000005">
    <property type="protein sequence ID" value="MRH20454.1"/>
    <property type="molecule type" value="Genomic_DNA"/>
</dbReference>
<dbReference type="OrthoDB" id="9786503at2"/>
<evidence type="ECO:0000256" key="3">
    <source>
        <dbReference type="ARBA" id="ARBA00023163"/>
    </source>
</evidence>
<dbReference type="SMART" id="SM00100">
    <property type="entry name" value="cNMP"/>
    <property type="match status" value="1"/>
</dbReference>
<organism evidence="5 6">
    <name type="scientific">Rhodovulum strictum</name>
    <dbReference type="NCBI Taxonomy" id="58314"/>
    <lineage>
        <taxon>Bacteria</taxon>
        <taxon>Pseudomonadati</taxon>
        <taxon>Pseudomonadota</taxon>
        <taxon>Alphaproteobacteria</taxon>
        <taxon>Rhodobacterales</taxon>
        <taxon>Paracoccaceae</taxon>
        <taxon>Rhodovulum</taxon>
    </lineage>
</organism>
<dbReference type="Gene3D" id="1.10.10.10">
    <property type="entry name" value="Winged helix-like DNA-binding domain superfamily/Winged helix DNA-binding domain"/>
    <property type="match status" value="1"/>
</dbReference>
<reference evidence="5 6" key="1">
    <citation type="submission" date="2019-11" db="EMBL/GenBank/DDBJ databases">
        <title>Draft Whole-Genome sequence of the marine photosynthetic bacterium Rhodovulum strictum DSM 11289.</title>
        <authorList>
            <person name="Kyndt J.A."/>
            <person name="Meyer T.E."/>
        </authorList>
    </citation>
    <scope>NUCLEOTIDE SEQUENCE [LARGE SCALE GENOMIC DNA]</scope>
    <source>
        <strain evidence="5 6">DSM 11289</strain>
    </source>
</reference>
<evidence type="ECO:0000259" key="4">
    <source>
        <dbReference type="PROSITE" id="PS50042"/>
    </source>
</evidence>
<dbReference type="Pfam" id="PF13545">
    <property type="entry name" value="HTH_Crp_2"/>
    <property type="match status" value="1"/>
</dbReference>
<dbReference type="InterPro" id="IPR036388">
    <property type="entry name" value="WH-like_DNA-bd_sf"/>
</dbReference>
<keyword evidence="6" id="KW-1185">Reference proteome</keyword>